<dbReference type="Proteomes" id="UP000887572">
    <property type="component" value="Unplaced"/>
</dbReference>
<keyword evidence="8" id="KW-1185">Reference proteome</keyword>
<evidence type="ECO:0000256" key="4">
    <source>
        <dbReference type="ARBA" id="ARBA00023136"/>
    </source>
</evidence>
<feature type="compositionally biased region" description="Basic and acidic residues" evidence="5">
    <location>
        <begin position="7"/>
        <end position="21"/>
    </location>
</feature>
<dbReference type="PROSITE" id="PS50262">
    <property type="entry name" value="G_PROTEIN_RECEP_F1_2"/>
    <property type="match status" value="1"/>
</dbReference>
<feature type="region of interest" description="Disordered" evidence="5">
    <location>
        <begin position="645"/>
        <end position="667"/>
    </location>
</feature>
<evidence type="ECO:0000256" key="6">
    <source>
        <dbReference type="SAM" id="Phobius"/>
    </source>
</evidence>
<dbReference type="SUPFAM" id="SSF81321">
    <property type="entry name" value="Family A G protein-coupled receptor-like"/>
    <property type="match status" value="1"/>
</dbReference>
<dbReference type="PANTHER" id="PTHR47632:SF4">
    <property type="entry name" value="G-PROTEIN COUPLED RECEPTORS FAMILY 1 PROFILE DOMAIN-CONTAINING PROTEIN"/>
    <property type="match status" value="1"/>
</dbReference>
<keyword evidence="2 6" id="KW-0812">Transmembrane</keyword>
<dbReference type="InterPro" id="IPR053326">
    <property type="entry name" value="GPCR1-like"/>
</dbReference>
<protein>
    <submittedName>
        <fullName evidence="9">G-protein coupled receptors family 1 profile domain-containing protein</fullName>
    </submittedName>
</protein>
<feature type="transmembrane region" description="Helical" evidence="6">
    <location>
        <begin position="286"/>
        <end position="307"/>
    </location>
</feature>
<feature type="compositionally biased region" description="Basic and acidic residues" evidence="5">
    <location>
        <begin position="66"/>
        <end position="76"/>
    </location>
</feature>
<feature type="compositionally biased region" description="Polar residues" evidence="5">
    <location>
        <begin position="735"/>
        <end position="752"/>
    </location>
</feature>
<evidence type="ECO:0000313" key="8">
    <source>
        <dbReference type="Proteomes" id="UP000887572"/>
    </source>
</evidence>
<feature type="compositionally biased region" description="Acidic residues" evidence="5">
    <location>
        <begin position="712"/>
        <end position="721"/>
    </location>
</feature>
<keyword evidence="4 6" id="KW-0472">Membrane</keyword>
<comment type="subcellular location">
    <subcellularLocation>
        <location evidence="1">Membrane</location>
    </subcellularLocation>
</comment>
<accession>A0A914HGD0</accession>
<organism evidence="8 9">
    <name type="scientific">Globodera rostochiensis</name>
    <name type="common">Golden nematode worm</name>
    <name type="synonym">Heterodera rostochiensis</name>
    <dbReference type="NCBI Taxonomy" id="31243"/>
    <lineage>
        <taxon>Eukaryota</taxon>
        <taxon>Metazoa</taxon>
        <taxon>Ecdysozoa</taxon>
        <taxon>Nematoda</taxon>
        <taxon>Chromadorea</taxon>
        <taxon>Rhabditida</taxon>
        <taxon>Tylenchina</taxon>
        <taxon>Tylenchomorpha</taxon>
        <taxon>Tylenchoidea</taxon>
        <taxon>Heteroderidae</taxon>
        <taxon>Heteroderinae</taxon>
        <taxon>Globodera</taxon>
    </lineage>
</organism>
<feature type="transmembrane region" description="Helical" evidence="6">
    <location>
        <begin position="367"/>
        <end position="385"/>
    </location>
</feature>
<sequence length="797" mass="90066">MLLVKKKQQEGRETENKEEQNRLFLSDGLREEVAGEGKGPLEKTKNGPFVGNNGIAFQFAWIWKKDSQTPPTDDHPNATALLSPNKPPPFVQFKGLIFGGKMKGIPVFSPPCPEALSLTREGFGLARLALATKEFLLRSFGPSWNKQIRPSKRPPPTKQQTNGTDNWGHHNKQHTTAFWILLKYLLAYVSQTEGMDNETTGFTVVETPGIIPFFPSIMVAQSDEFNATECFCSDLQHEDYSPLYAWFNYIVIIIMLPSLSAFGVITNIVNVFVYSRCRMRNSSNTYLLFLACSDFFVVITGLFIFWIDSARSYIPQLVQAPYTTVYTLPFGYMAQSCSIYFTVAAAFDCYVCVCWRPKAKWHCTVKRAQRIVGWIVLGSVLYNSLRFPQFNLRHCIHEGSKEMIVEICPTTLFFTINTIYNVYLYMIVMTVLPFSVLLFLNLLIIWRKSVEANQIRKKKKSNCSVSSIPVKAGQHKKPHSSDSKGSISANKSSKLRRSSFPRGAQHSLRRHYGFQRNSQRYQPQPHIAAALLGGTLAQFPPLPKATPGSDETITMIMVVVLFLCCNTLALIVNLIETFFEPDALLLNLLSDASNFLVIFNSSVNCVIYLIFNSDYREVFLMHFVRTKDNIRQRFLCIRLTPKREENETEGPDERKNGGIGKEMPEKRAKGLAVADSPVWLPPDHHHFCHCSCNCPLLIRCARMPTSERREGEDWDSGCDEDGGGHEGGRSRGSSNQQQRLFSSSKACCQSSPPSVPRHHPTLTAGISSCYLAEVKIVPSNGGYEDNERKGWKRIRRE</sequence>
<keyword evidence="3 6" id="KW-1133">Transmembrane helix</keyword>
<feature type="transmembrane region" description="Helical" evidence="6">
    <location>
        <begin position="422"/>
        <end position="446"/>
    </location>
</feature>
<feature type="region of interest" description="Disordered" evidence="5">
    <location>
        <begin position="709"/>
        <end position="762"/>
    </location>
</feature>
<dbReference type="GO" id="GO:0004930">
    <property type="term" value="F:G protein-coupled receptor activity"/>
    <property type="evidence" value="ECO:0007669"/>
    <property type="project" value="InterPro"/>
</dbReference>
<dbReference type="GO" id="GO:0016020">
    <property type="term" value="C:membrane"/>
    <property type="evidence" value="ECO:0007669"/>
    <property type="project" value="UniProtKB-SubCell"/>
</dbReference>
<feature type="transmembrane region" description="Helical" evidence="6">
    <location>
        <begin position="592"/>
        <end position="611"/>
    </location>
</feature>
<dbReference type="Pfam" id="PF00001">
    <property type="entry name" value="7tm_1"/>
    <property type="match status" value="1"/>
</dbReference>
<evidence type="ECO:0000256" key="2">
    <source>
        <dbReference type="ARBA" id="ARBA00022692"/>
    </source>
</evidence>
<dbReference type="InterPro" id="IPR000276">
    <property type="entry name" value="GPCR_Rhodpsn"/>
</dbReference>
<feature type="region of interest" description="Disordered" evidence="5">
    <location>
        <begin position="1"/>
        <end position="47"/>
    </location>
</feature>
<evidence type="ECO:0000256" key="1">
    <source>
        <dbReference type="ARBA" id="ARBA00004370"/>
    </source>
</evidence>
<feature type="compositionally biased region" description="Polar residues" evidence="5">
    <location>
        <begin position="483"/>
        <end position="492"/>
    </location>
</feature>
<evidence type="ECO:0000259" key="7">
    <source>
        <dbReference type="PROSITE" id="PS50262"/>
    </source>
</evidence>
<feature type="compositionally biased region" description="Basic and acidic residues" evidence="5">
    <location>
        <begin position="28"/>
        <end position="45"/>
    </location>
</feature>
<feature type="transmembrane region" description="Helical" evidence="6">
    <location>
        <begin position="332"/>
        <end position="355"/>
    </location>
</feature>
<evidence type="ECO:0000256" key="3">
    <source>
        <dbReference type="ARBA" id="ARBA00022989"/>
    </source>
</evidence>
<dbReference type="AlphaFoldDB" id="A0A914HGD0"/>
<feature type="domain" description="G-protein coupled receptors family 1 profile" evidence="7">
    <location>
        <begin position="266"/>
        <end position="608"/>
    </location>
</feature>
<dbReference type="PANTHER" id="PTHR47632">
    <property type="entry name" value="FMRFAMIDE PEPTIDE RECEPTOR FAMILY-RELATED"/>
    <property type="match status" value="1"/>
</dbReference>
<feature type="region of interest" description="Disordered" evidence="5">
    <location>
        <begin position="145"/>
        <end position="168"/>
    </location>
</feature>
<dbReference type="WBParaSite" id="Gr19_v10_g17250.t1">
    <property type="protein sequence ID" value="Gr19_v10_g17250.t1"/>
    <property type="gene ID" value="Gr19_v10_g17250"/>
</dbReference>
<evidence type="ECO:0000256" key="5">
    <source>
        <dbReference type="SAM" id="MobiDB-lite"/>
    </source>
</evidence>
<reference evidence="9" key="1">
    <citation type="submission" date="2022-11" db="UniProtKB">
        <authorList>
            <consortium name="WormBaseParasite"/>
        </authorList>
    </citation>
    <scope>IDENTIFICATION</scope>
</reference>
<dbReference type="InterPro" id="IPR017452">
    <property type="entry name" value="GPCR_Rhodpsn_7TM"/>
</dbReference>
<dbReference type="Gene3D" id="1.20.1070.10">
    <property type="entry name" value="Rhodopsin 7-helix transmembrane proteins"/>
    <property type="match status" value="1"/>
</dbReference>
<feature type="transmembrane region" description="Helical" evidence="6">
    <location>
        <begin position="553"/>
        <end position="572"/>
    </location>
</feature>
<evidence type="ECO:0000313" key="9">
    <source>
        <dbReference type="WBParaSite" id="Gr19_v10_g17250.t1"/>
    </source>
</evidence>
<name>A0A914HGD0_GLORO</name>
<proteinExistence type="predicted"/>
<feature type="region of interest" description="Disordered" evidence="5">
    <location>
        <begin position="467"/>
        <end position="506"/>
    </location>
</feature>
<dbReference type="PRINTS" id="PR00237">
    <property type="entry name" value="GPCRRHODOPSN"/>
</dbReference>
<dbReference type="CDD" id="cd14978">
    <property type="entry name" value="7tmA_FMRFamide_R-like"/>
    <property type="match status" value="1"/>
</dbReference>
<feature type="transmembrane region" description="Helical" evidence="6">
    <location>
        <begin position="246"/>
        <end position="274"/>
    </location>
</feature>
<feature type="region of interest" description="Disordered" evidence="5">
    <location>
        <begin position="66"/>
        <end position="85"/>
    </location>
</feature>